<dbReference type="AlphaFoldDB" id="A0AAD4MEZ2"/>
<feature type="compositionally biased region" description="Low complexity" evidence="1">
    <location>
        <begin position="44"/>
        <end position="63"/>
    </location>
</feature>
<name>A0AAD4MEZ2_9BILA</name>
<dbReference type="EMBL" id="JAKKPZ010000975">
    <property type="protein sequence ID" value="KAI1691246.1"/>
    <property type="molecule type" value="Genomic_DNA"/>
</dbReference>
<proteinExistence type="predicted"/>
<organism evidence="2 3">
    <name type="scientific">Ditylenchus destructor</name>
    <dbReference type="NCBI Taxonomy" id="166010"/>
    <lineage>
        <taxon>Eukaryota</taxon>
        <taxon>Metazoa</taxon>
        <taxon>Ecdysozoa</taxon>
        <taxon>Nematoda</taxon>
        <taxon>Chromadorea</taxon>
        <taxon>Rhabditida</taxon>
        <taxon>Tylenchina</taxon>
        <taxon>Tylenchomorpha</taxon>
        <taxon>Sphaerularioidea</taxon>
        <taxon>Anguinidae</taxon>
        <taxon>Anguininae</taxon>
        <taxon>Ditylenchus</taxon>
    </lineage>
</organism>
<feature type="region of interest" description="Disordered" evidence="1">
    <location>
        <begin position="24"/>
        <end position="101"/>
    </location>
</feature>
<evidence type="ECO:0000256" key="1">
    <source>
        <dbReference type="SAM" id="MobiDB-lite"/>
    </source>
</evidence>
<comment type="caution">
    <text evidence="2">The sequence shown here is derived from an EMBL/GenBank/DDBJ whole genome shotgun (WGS) entry which is preliminary data.</text>
</comment>
<sequence>MGSAARRASFTITRCLPYRFTSATASDKGVSRKRSSPRRQAVIASSSGLSSTGTASGAADTRSPGASMASTRDRSPARVTSTLPLSSVTRTRSPSRRTTKLVPSALIRSSPALTTKGRAASCVTSNIASPRFERDFTFVAVELYRDVTVGVEEYPAAIVQCSGTLLPDTGVEDQRPIEQDGHRPGATRTANEAAIASGTNRCKAGRCGASLSSAAPGRVPIVRWRAQTLPDAPNRP</sequence>
<evidence type="ECO:0000313" key="2">
    <source>
        <dbReference type="EMBL" id="KAI1691246.1"/>
    </source>
</evidence>
<reference evidence="2" key="1">
    <citation type="submission" date="2022-01" db="EMBL/GenBank/DDBJ databases">
        <title>Genome Sequence Resource for Two Populations of Ditylenchus destructor, the Migratory Endoparasitic Phytonematode.</title>
        <authorList>
            <person name="Zhang H."/>
            <person name="Lin R."/>
            <person name="Xie B."/>
        </authorList>
    </citation>
    <scope>NUCLEOTIDE SEQUENCE</scope>
    <source>
        <strain evidence="2">BazhouSP</strain>
    </source>
</reference>
<keyword evidence="3" id="KW-1185">Reference proteome</keyword>
<gene>
    <name evidence="2" type="ORF">DdX_22002</name>
</gene>
<protein>
    <submittedName>
        <fullName evidence="2">Uncharacterized protein</fullName>
    </submittedName>
</protein>
<accession>A0AAD4MEZ2</accession>
<dbReference type="Proteomes" id="UP001201812">
    <property type="component" value="Unassembled WGS sequence"/>
</dbReference>
<evidence type="ECO:0000313" key="3">
    <source>
        <dbReference type="Proteomes" id="UP001201812"/>
    </source>
</evidence>